<dbReference type="AlphaFoldDB" id="A0A8X6MGW7"/>
<dbReference type="InterPro" id="IPR052729">
    <property type="entry name" value="Acyl/Acetyltrans_Enzymes"/>
</dbReference>
<evidence type="ECO:0000313" key="2">
    <source>
        <dbReference type="EMBL" id="GFS57184.1"/>
    </source>
</evidence>
<evidence type="ECO:0000259" key="1">
    <source>
        <dbReference type="Pfam" id="PF18014"/>
    </source>
</evidence>
<sequence>MLLYDRTLVGYDRKFIFKSRSREKNSKTLIALKDGTCIGYGVVKRNILDAALVGPLYADDVRVAEVMLRKLLESMPNAKGLSMATISTNLAINEIVQRMGISVYNNLLRLYTKEHMRINTSKIFAFFDVDFSPF</sequence>
<dbReference type="Pfam" id="PF18014">
    <property type="entry name" value="Acetyltransf_18"/>
    <property type="match status" value="1"/>
</dbReference>
<dbReference type="PANTHER" id="PTHR47237:SF1">
    <property type="entry name" value="SLL0310 PROTEIN"/>
    <property type="match status" value="1"/>
</dbReference>
<dbReference type="PANTHER" id="PTHR47237">
    <property type="entry name" value="SLL0310 PROTEIN"/>
    <property type="match status" value="1"/>
</dbReference>
<dbReference type="InterPro" id="IPR041496">
    <property type="entry name" value="YitH/HolE_GNAT"/>
</dbReference>
<feature type="domain" description="YitH/HolE acetyltransferase (GNAT)" evidence="1">
    <location>
        <begin position="2"/>
        <end position="125"/>
    </location>
</feature>
<name>A0A8X6MGW7_9ARAC</name>
<dbReference type="Gene3D" id="3.40.630.90">
    <property type="match status" value="1"/>
</dbReference>
<accession>A0A8X6MGW7</accession>
<dbReference type="OrthoDB" id="6481813at2759"/>
<proteinExistence type="predicted"/>
<gene>
    <name evidence="2" type="primary">AVEN_166929_1</name>
    <name evidence="2" type="ORF">TNIN_320591</name>
</gene>
<reference evidence="2" key="1">
    <citation type="submission" date="2020-08" db="EMBL/GenBank/DDBJ databases">
        <title>Multicomponent nature underlies the extraordinary mechanical properties of spider dragline silk.</title>
        <authorList>
            <person name="Kono N."/>
            <person name="Nakamura H."/>
            <person name="Mori M."/>
            <person name="Yoshida Y."/>
            <person name="Ohtoshi R."/>
            <person name="Malay A.D."/>
            <person name="Moran D.A.P."/>
            <person name="Tomita M."/>
            <person name="Numata K."/>
            <person name="Arakawa K."/>
        </authorList>
    </citation>
    <scope>NUCLEOTIDE SEQUENCE</scope>
</reference>
<comment type="caution">
    <text evidence="2">The sequence shown here is derived from an EMBL/GenBank/DDBJ whole genome shotgun (WGS) entry which is preliminary data.</text>
</comment>
<organism evidence="2 3">
    <name type="scientific">Trichonephila inaurata madagascariensis</name>
    <dbReference type="NCBI Taxonomy" id="2747483"/>
    <lineage>
        <taxon>Eukaryota</taxon>
        <taxon>Metazoa</taxon>
        <taxon>Ecdysozoa</taxon>
        <taxon>Arthropoda</taxon>
        <taxon>Chelicerata</taxon>
        <taxon>Arachnida</taxon>
        <taxon>Araneae</taxon>
        <taxon>Araneomorphae</taxon>
        <taxon>Entelegynae</taxon>
        <taxon>Araneoidea</taxon>
        <taxon>Nephilidae</taxon>
        <taxon>Trichonephila</taxon>
        <taxon>Trichonephila inaurata</taxon>
    </lineage>
</organism>
<keyword evidence="3" id="KW-1185">Reference proteome</keyword>
<dbReference type="Proteomes" id="UP000886998">
    <property type="component" value="Unassembled WGS sequence"/>
</dbReference>
<dbReference type="EMBL" id="BMAV01027200">
    <property type="protein sequence ID" value="GFS57184.1"/>
    <property type="molecule type" value="Genomic_DNA"/>
</dbReference>
<evidence type="ECO:0000313" key="3">
    <source>
        <dbReference type="Proteomes" id="UP000886998"/>
    </source>
</evidence>
<protein>
    <submittedName>
        <fullName evidence="2">Acetyltransf_18 domain-containing protein</fullName>
    </submittedName>
</protein>